<organism evidence="2 3">
    <name type="scientific">Cryptolaemus montrouzieri</name>
    <dbReference type="NCBI Taxonomy" id="559131"/>
    <lineage>
        <taxon>Eukaryota</taxon>
        <taxon>Metazoa</taxon>
        <taxon>Ecdysozoa</taxon>
        <taxon>Arthropoda</taxon>
        <taxon>Hexapoda</taxon>
        <taxon>Insecta</taxon>
        <taxon>Pterygota</taxon>
        <taxon>Neoptera</taxon>
        <taxon>Endopterygota</taxon>
        <taxon>Coleoptera</taxon>
        <taxon>Polyphaga</taxon>
        <taxon>Cucujiformia</taxon>
        <taxon>Coccinelloidea</taxon>
        <taxon>Coccinellidae</taxon>
        <taxon>Scymninae</taxon>
        <taxon>Scymnini</taxon>
        <taxon>Cryptolaemus</taxon>
    </lineage>
</organism>
<dbReference type="EMBL" id="JABFTP020000001">
    <property type="protein sequence ID" value="KAL3266933.1"/>
    <property type="molecule type" value="Genomic_DNA"/>
</dbReference>
<name>A0ABD2MKP2_9CUCU</name>
<evidence type="ECO:0000313" key="2">
    <source>
        <dbReference type="EMBL" id="KAL3266933.1"/>
    </source>
</evidence>
<keyword evidence="3" id="KW-1185">Reference proteome</keyword>
<sequence>MSLFDCQFLSTPSANHSCSENYPCSFECLDQQENSNPHTDSPNDSSASYCVQEVTTSPSPSCSIQKNPEKKLHRAIYKGPDVFGKVLGPTADESILVGLQALMDMAGTLEFSTGSGLTSSVDDNPVGTFCSSREASASISQNSASCQCSSPNCHERTTYNSTEVCTDEFIQEVPGDTRMKPCQYMITHENIATAVNPRRSKCQQSQTRVLPMSMTCYNPDKGDPCEKCSLNMLPCPNLVPQKFQAPIHCGLRTNRSPVRNVRSSSPSTSPTSTPPCPCSKFYHQMTTISVLENSPTESPTCIPCPPKRRPSPVKATSPICPITCDVSLDTVALAPQEKKSVACEPCKETTNTPMQTLPLSCPTLCNVNIETESEVSQEKTSVACDCKFCVPVSAGVSTPPSKTSNVCKIRSNSGSSEEKSRKCTYSVSCGSTEERTRKCTCSVCCGSTEDRNRKCTCSVCCGSTEERNRKCTCSVCCGSTEERNRKCTCSVCCGSTEEINRKCTCSVCCGPIEERNRKCTCSVFCGPLEEKIRKNGSTCCGLKSLDEEKYKKSTCSVCCGSKEREGELDKEVMKGRRHHSLCRNKSCVCSLIPKGTIVADATCSCLKVNTSCQYYKSEFTPIESRSTQYEKSSHRRTSSMQICSESGDSHPHRKKSVKILSGPYECPDFSETRYCMEPKRSISRSVVPLLDCNDDISKLCFGKPARVCLEMGDSCIPPPMEIRYAITKITKFRDFSTFEVMKSTSKKPKCMPKAVEGVFVLKKEENYCSSKTYE</sequence>
<gene>
    <name evidence="2" type="ORF">HHI36_011083</name>
</gene>
<protein>
    <submittedName>
        <fullName evidence="2">Uncharacterized protein</fullName>
    </submittedName>
</protein>
<dbReference type="AlphaFoldDB" id="A0ABD2MKP2"/>
<evidence type="ECO:0000313" key="3">
    <source>
        <dbReference type="Proteomes" id="UP001516400"/>
    </source>
</evidence>
<accession>A0ABD2MKP2</accession>
<evidence type="ECO:0000256" key="1">
    <source>
        <dbReference type="SAM" id="MobiDB-lite"/>
    </source>
</evidence>
<dbReference type="Proteomes" id="UP001516400">
    <property type="component" value="Unassembled WGS sequence"/>
</dbReference>
<proteinExistence type="predicted"/>
<feature type="compositionally biased region" description="Low complexity" evidence="1">
    <location>
        <begin position="256"/>
        <end position="271"/>
    </location>
</feature>
<reference evidence="2 3" key="1">
    <citation type="journal article" date="2021" name="BMC Biol.">
        <title>Horizontally acquired antibacterial genes associated with adaptive radiation of ladybird beetles.</title>
        <authorList>
            <person name="Li H.S."/>
            <person name="Tang X.F."/>
            <person name="Huang Y.H."/>
            <person name="Xu Z.Y."/>
            <person name="Chen M.L."/>
            <person name="Du X.Y."/>
            <person name="Qiu B.Y."/>
            <person name="Chen P.T."/>
            <person name="Zhang W."/>
            <person name="Slipinski A."/>
            <person name="Escalona H.E."/>
            <person name="Waterhouse R.M."/>
            <person name="Zwick A."/>
            <person name="Pang H."/>
        </authorList>
    </citation>
    <scope>NUCLEOTIDE SEQUENCE [LARGE SCALE GENOMIC DNA]</scope>
    <source>
        <strain evidence="2">SYSU2018</strain>
    </source>
</reference>
<feature type="region of interest" description="Disordered" evidence="1">
    <location>
        <begin position="256"/>
        <end position="275"/>
    </location>
</feature>
<comment type="caution">
    <text evidence="2">The sequence shown here is derived from an EMBL/GenBank/DDBJ whole genome shotgun (WGS) entry which is preliminary data.</text>
</comment>